<evidence type="ECO:0000256" key="5">
    <source>
        <dbReference type="ARBA" id="ARBA00023136"/>
    </source>
</evidence>
<evidence type="ECO:0000256" key="3">
    <source>
        <dbReference type="ARBA" id="ARBA00022692"/>
    </source>
</evidence>
<evidence type="ECO:0000256" key="4">
    <source>
        <dbReference type="ARBA" id="ARBA00022989"/>
    </source>
</evidence>
<keyword evidence="3 6" id="KW-0812">Transmembrane</keyword>
<dbReference type="Pfam" id="PF00083">
    <property type="entry name" value="Sugar_tr"/>
    <property type="match status" value="1"/>
</dbReference>
<dbReference type="PROSITE" id="PS50850">
    <property type="entry name" value="MFS"/>
    <property type="match status" value="1"/>
</dbReference>
<keyword evidence="4 6" id="KW-1133">Transmembrane helix</keyword>
<sequence>MYFTILVIASGSIPKGYDEGGFSASVGLKSFKNDYGLVPSLWKNDPSGLADRKANISSFGVLGAAFGSLIALALTDRLGRLRCWQLFVVLWASVSFMQVFSSGIVGFMLFARIWGGLGSGGLTVVAPLYLSEIAPAKTRGIIVSMYMVLLLTFCRLVGFFINYAVNGTMPVGAAQYRLVQAIPLIPVGIAFIYRGQEALAVLERLRHSDKSDPALSLEYEEIQQQIQLRQQNLAGVPIWTIFKEVATISTYRKRFLLGAAMQTVAQRSWNQYLSNHSGAYGIVKLVFTMVFTWGLVDVFGRRRCMLTGLGLQCITHIYMSIYMSIFADSGNKSASDAAIASVFIYAVGWSIGLCTVQYLYGTEIYPTRIRSVCYATNMALHWFFQFAVVRVTPNMFVSLDVWGAYIFWAIVCAVGFVLLGIWAPETKGIPMERMEELFDGPWWMGWRAKVDLSEVGVENHARNEKEKLANRDREVLVKGLIHGEDSNPGIYKAGGVGADVQTVSLGHSLQTPKDPEHLPPKNFWQAFGDQLRVIPKFFGSDPSKFGARVTIASMSIAMMAS</sequence>
<feature type="domain" description="Major facilitator superfamily (MFS) profile" evidence="7">
    <location>
        <begin position="4"/>
        <end position="427"/>
    </location>
</feature>
<dbReference type="InterPro" id="IPR036259">
    <property type="entry name" value="MFS_trans_sf"/>
</dbReference>
<dbReference type="VEuPathDB" id="FungiDB:GMDG_01077"/>
<organism evidence="8">
    <name type="scientific">Pseudogymnoascus destructans</name>
    <dbReference type="NCBI Taxonomy" id="655981"/>
    <lineage>
        <taxon>Eukaryota</taxon>
        <taxon>Fungi</taxon>
        <taxon>Dikarya</taxon>
        <taxon>Ascomycota</taxon>
        <taxon>Pezizomycotina</taxon>
        <taxon>Leotiomycetes</taxon>
        <taxon>Thelebolales</taxon>
        <taxon>Thelebolaceae</taxon>
        <taxon>Pseudogymnoascus</taxon>
    </lineage>
</organism>
<feature type="transmembrane region" description="Helical" evidence="6">
    <location>
        <begin position="306"/>
        <end position="325"/>
    </location>
</feature>
<feature type="transmembrane region" description="Helical" evidence="6">
    <location>
        <begin position="113"/>
        <end position="130"/>
    </location>
</feature>
<dbReference type="RefSeq" id="XP_024320054.1">
    <property type="nucleotide sequence ID" value="XM_024472471.1"/>
</dbReference>
<keyword evidence="5 6" id="KW-0472">Membrane</keyword>
<protein>
    <recommendedName>
        <fullName evidence="7">Major facilitator superfamily (MFS) profile domain-containing protein</fullName>
    </recommendedName>
</protein>
<name>A0A176ZZJ6_9PEZI</name>
<dbReference type="EMBL" id="KV441416">
    <property type="protein sequence ID" value="OAF54750.1"/>
    <property type="molecule type" value="Genomic_DNA"/>
</dbReference>
<dbReference type="InterPro" id="IPR005828">
    <property type="entry name" value="MFS_sugar_transport-like"/>
</dbReference>
<dbReference type="InterPro" id="IPR020846">
    <property type="entry name" value="MFS_dom"/>
</dbReference>
<dbReference type="GeneID" id="36291968"/>
<dbReference type="GO" id="GO:0016020">
    <property type="term" value="C:membrane"/>
    <property type="evidence" value="ECO:0007669"/>
    <property type="project" value="UniProtKB-SubCell"/>
</dbReference>
<reference evidence="8" key="1">
    <citation type="submission" date="2016-03" db="EMBL/GenBank/DDBJ databases">
        <title>Updated assembly of Pseudogymnoascus destructans, the fungus causing white-nose syndrome of bats.</title>
        <authorList>
            <person name="Palmer J.M."/>
            <person name="Drees K.P."/>
            <person name="Foster J.T."/>
            <person name="Lindner D.L."/>
        </authorList>
    </citation>
    <scope>NUCLEOTIDE SEQUENCE [LARGE SCALE GENOMIC DNA]</scope>
    <source>
        <strain evidence="8">20631-21</strain>
    </source>
</reference>
<dbReference type="InterPro" id="IPR050360">
    <property type="entry name" value="MFS_Sugar_Transporters"/>
</dbReference>
<feature type="transmembrane region" description="Helical" evidence="6">
    <location>
        <begin position="337"/>
        <end position="360"/>
    </location>
</feature>
<feature type="transmembrane region" description="Helical" evidence="6">
    <location>
        <begin position="142"/>
        <end position="165"/>
    </location>
</feature>
<evidence type="ECO:0000256" key="6">
    <source>
        <dbReference type="SAM" id="Phobius"/>
    </source>
</evidence>
<feature type="transmembrane region" description="Helical" evidence="6">
    <location>
        <begin position="278"/>
        <end position="299"/>
    </location>
</feature>
<evidence type="ECO:0000256" key="1">
    <source>
        <dbReference type="ARBA" id="ARBA00004141"/>
    </source>
</evidence>
<evidence type="ECO:0000313" key="8">
    <source>
        <dbReference type="EMBL" id="OAF54750.1"/>
    </source>
</evidence>
<dbReference type="GO" id="GO:0005351">
    <property type="term" value="F:carbohydrate:proton symporter activity"/>
    <property type="evidence" value="ECO:0007669"/>
    <property type="project" value="TreeGrafter"/>
</dbReference>
<accession>A0A176ZZJ6</accession>
<gene>
    <name evidence="8" type="ORF">VC83_08930</name>
</gene>
<proteinExistence type="inferred from homology"/>
<feature type="transmembrane region" description="Helical" evidence="6">
    <location>
        <begin position="405"/>
        <end position="424"/>
    </location>
</feature>
<feature type="transmembrane region" description="Helical" evidence="6">
    <location>
        <begin position="86"/>
        <end position="107"/>
    </location>
</feature>
<feature type="transmembrane region" description="Helical" evidence="6">
    <location>
        <begin position="56"/>
        <end position="74"/>
    </location>
</feature>
<feature type="transmembrane region" description="Helical" evidence="6">
    <location>
        <begin position="372"/>
        <end position="393"/>
    </location>
</feature>
<dbReference type="OrthoDB" id="508119at2759"/>
<comment type="subcellular location">
    <subcellularLocation>
        <location evidence="1">Membrane</location>
        <topology evidence="1">Multi-pass membrane protein</topology>
    </subcellularLocation>
</comment>
<dbReference type="Gene3D" id="1.20.1250.20">
    <property type="entry name" value="MFS general substrate transporter like domains"/>
    <property type="match status" value="1"/>
</dbReference>
<evidence type="ECO:0000259" key="7">
    <source>
        <dbReference type="PROSITE" id="PS50850"/>
    </source>
</evidence>
<evidence type="ECO:0000256" key="2">
    <source>
        <dbReference type="ARBA" id="ARBA00010992"/>
    </source>
</evidence>
<comment type="similarity">
    <text evidence="2">Belongs to the major facilitator superfamily. Sugar transporter (TC 2.A.1.1) family.</text>
</comment>
<dbReference type="AlphaFoldDB" id="A0A176ZZJ6"/>
<dbReference type="PANTHER" id="PTHR48022:SF43">
    <property type="entry name" value="QUINATE TRANSPORTER, PUTATIVE (AFU_ORTHOLOGUE AFUA_1G16230)-RELATED"/>
    <property type="match status" value="1"/>
</dbReference>
<dbReference type="PANTHER" id="PTHR48022">
    <property type="entry name" value="PLASTIDIC GLUCOSE TRANSPORTER 4"/>
    <property type="match status" value="1"/>
</dbReference>
<dbReference type="Proteomes" id="UP000077154">
    <property type="component" value="Unassembled WGS sequence"/>
</dbReference>
<dbReference type="SUPFAM" id="SSF103473">
    <property type="entry name" value="MFS general substrate transporter"/>
    <property type="match status" value="1"/>
</dbReference>